<keyword evidence="7 8" id="KW-0472">Membrane</keyword>
<comment type="similarity">
    <text evidence="2">Belongs to the nicotinamide ribonucleoside (NR) uptake permease (TC 4.B.1) family.</text>
</comment>
<evidence type="ECO:0000256" key="4">
    <source>
        <dbReference type="ARBA" id="ARBA00022475"/>
    </source>
</evidence>
<accession>A0ABW2NP02</accession>
<evidence type="ECO:0000256" key="5">
    <source>
        <dbReference type="ARBA" id="ARBA00022692"/>
    </source>
</evidence>
<dbReference type="RefSeq" id="WP_379747369.1">
    <property type="nucleotide sequence ID" value="NZ_JBHTCP010000010.1"/>
</dbReference>
<evidence type="ECO:0000256" key="7">
    <source>
        <dbReference type="ARBA" id="ARBA00023136"/>
    </source>
</evidence>
<dbReference type="EMBL" id="JBHTCP010000010">
    <property type="protein sequence ID" value="MFC7371115.1"/>
    <property type="molecule type" value="Genomic_DNA"/>
</dbReference>
<keyword evidence="4" id="KW-1003">Cell membrane</keyword>
<keyword evidence="10" id="KW-1185">Reference proteome</keyword>
<feature type="transmembrane region" description="Helical" evidence="8">
    <location>
        <begin position="121"/>
        <end position="141"/>
    </location>
</feature>
<reference evidence="10" key="1">
    <citation type="journal article" date="2019" name="Int. J. Syst. Evol. Microbiol.">
        <title>The Global Catalogue of Microorganisms (GCM) 10K type strain sequencing project: providing services to taxonomists for standard genome sequencing and annotation.</title>
        <authorList>
            <consortium name="The Broad Institute Genomics Platform"/>
            <consortium name="The Broad Institute Genome Sequencing Center for Infectious Disease"/>
            <person name="Wu L."/>
            <person name="Ma J."/>
        </authorList>
    </citation>
    <scope>NUCLEOTIDE SEQUENCE [LARGE SCALE GENOMIC DNA]</scope>
    <source>
        <strain evidence="10">NBRC 106396</strain>
    </source>
</reference>
<dbReference type="PANTHER" id="PTHR36122">
    <property type="entry name" value="NICOTINAMIDE RIBOSIDE TRANSPORTER PNUC"/>
    <property type="match status" value="1"/>
</dbReference>
<comment type="caution">
    <text evidence="9">The sequence shown here is derived from an EMBL/GenBank/DDBJ whole genome shotgun (WGS) entry which is preliminary data.</text>
</comment>
<evidence type="ECO:0000256" key="8">
    <source>
        <dbReference type="SAM" id="Phobius"/>
    </source>
</evidence>
<evidence type="ECO:0000256" key="3">
    <source>
        <dbReference type="ARBA" id="ARBA00022448"/>
    </source>
</evidence>
<evidence type="ECO:0000313" key="10">
    <source>
        <dbReference type="Proteomes" id="UP001596549"/>
    </source>
</evidence>
<keyword evidence="3" id="KW-0813">Transport</keyword>
<evidence type="ECO:0000256" key="6">
    <source>
        <dbReference type="ARBA" id="ARBA00022989"/>
    </source>
</evidence>
<dbReference type="PANTHER" id="PTHR36122:SF2">
    <property type="entry name" value="NICOTINAMIDE RIBOSIDE TRANSPORTER PNUC"/>
    <property type="match status" value="1"/>
</dbReference>
<protein>
    <submittedName>
        <fullName evidence="9">Nicotinamide riboside transporter PnuC</fullName>
    </submittedName>
</protein>
<feature type="transmembrane region" description="Helical" evidence="8">
    <location>
        <begin position="6"/>
        <end position="23"/>
    </location>
</feature>
<proteinExistence type="inferred from homology"/>
<dbReference type="Pfam" id="PF04973">
    <property type="entry name" value="NMN_transporter"/>
    <property type="match status" value="1"/>
</dbReference>
<feature type="transmembrane region" description="Helical" evidence="8">
    <location>
        <begin position="148"/>
        <end position="164"/>
    </location>
</feature>
<evidence type="ECO:0000256" key="1">
    <source>
        <dbReference type="ARBA" id="ARBA00004651"/>
    </source>
</evidence>
<dbReference type="NCBIfam" id="TIGR01528">
    <property type="entry name" value="NMN_trans_PnuC"/>
    <property type="match status" value="1"/>
</dbReference>
<name>A0ABW2NP02_9BACL</name>
<sequence length="204" mass="23074">MNVLSNIELWAAVTGLACVFLAARENIWSYPVGIINVVLFMVMFYQVQLFPDVTLQVIFLVLTVYGWYVWLTGSKNVKAVRKTRSMTTREIVVSALVLVLLTPAAGWLYHEYSAAVFGSDAVLPFVDSFILVASILAQWFLSKKVIQTWFLWIAVDLVAVPLYFSRGLTITAVLYIFFLANAVYGYLAWRHVMKKEKAEQTEAA</sequence>
<evidence type="ECO:0000256" key="2">
    <source>
        <dbReference type="ARBA" id="ARBA00006669"/>
    </source>
</evidence>
<dbReference type="InterPro" id="IPR006419">
    <property type="entry name" value="NMN_transpt_PnuC"/>
</dbReference>
<feature type="transmembrane region" description="Helical" evidence="8">
    <location>
        <begin position="91"/>
        <end position="109"/>
    </location>
</feature>
<organism evidence="9 10">
    <name type="scientific">Fictibacillus iocasae</name>
    <dbReference type="NCBI Taxonomy" id="2715437"/>
    <lineage>
        <taxon>Bacteria</taxon>
        <taxon>Bacillati</taxon>
        <taxon>Bacillota</taxon>
        <taxon>Bacilli</taxon>
        <taxon>Bacillales</taxon>
        <taxon>Fictibacillaceae</taxon>
        <taxon>Fictibacillus</taxon>
    </lineage>
</organism>
<feature type="transmembrane region" description="Helical" evidence="8">
    <location>
        <begin position="170"/>
        <end position="189"/>
    </location>
</feature>
<feature type="transmembrane region" description="Helical" evidence="8">
    <location>
        <begin position="53"/>
        <end position="71"/>
    </location>
</feature>
<gene>
    <name evidence="9" type="primary">pnuC</name>
    <name evidence="9" type="ORF">ACFQPF_05450</name>
</gene>
<keyword evidence="5 8" id="KW-0812">Transmembrane</keyword>
<keyword evidence="6 8" id="KW-1133">Transmembrane helix</keyword>
<comment type="subcellular location">
    <subcellularLocation>
        <location evidence="1">Cell membrane</location>
        <topology evidence="1">Multi-pass membrane protein</topology>
    </subcellularLocation>
</comment>
<feature type="transmembrane region" description="Helical" evidence="8">
    <location>
        <begin position="30"/>
        <end position="47"/>
    </location>
</feature>
<dbReference type="Proteomes" id="UP001596549">
    <property type="component" value="Unassembled WGS sequence"/>
</dbReference>
<evidence type="ECO:0000313" key="9">
    <source>
        <dbReference type="EMBL" id="MFC7371115.1"/>
    </source>
</evidence>